<dbReference type="InterPro" id="IPR015940">
    <property type="entry name" value="UBA"/>
</dbReference>
<dbReference type="Gene3D" id="1.10.8.10">
    <property type="entry name" value="DNA helicase RuvA subunit, C-terminal domain"/>
    <property type="match status" value="1"/>
</dbReference>
<dbReference type="AlphaFoldDB" id="A0A9X9LFE8"/>
<feature type="compositionally biased region" description="Polar residues" evidence="1">
    <location>
        <begin position="332"/>
        <end position="352"/>
    </location>
</feature>
<feature type="region of interest" description="Disordered" evidence="1">
    <location>
        <begin position="330"/>
        <end position="378"/>
    </location>
</feature>
<evidence type="ECO:0000256" key="1">
    <source>
        <dbReference type="SAM" id="MobiDB-lite"/>
    </source>
</evidence>
<proteinExistence type="predicted"/>
<evidence type="ECO:0000313" key="4">
    <source>
        <dbReference type="Proteomes" id="UP000269945"/>
    </source>
</evidence>
<keyword evidence="4" id="KW-1185">Reference proteome</keyword>
<dbReference type="InterPro" id="IPR009060">
    <property type="entry name" value="UBA-like_sf"/>
</dbReference>
<dbReference type="Proteomes" id="UP000269945">
    <property type="component" value="Unassembled WGS sequence"/>
</dbReference>
<dbReference type="EMBL" id="CYRY02002213">
    <property type="protein sequence ID" value="VCW66874.1"/>
    <property type="molecule type" value="Genomic_DNA"/>
</dbReference>
<dbReference type="CDD" id="cd14398">
    <property type="entry name" value="UBA_LATS2"/>
    <property type="match status" value="1"/>
</dbReference>
<feature type="domain" description="UBA" evidence="2">
    <location>
        <begin position="98"/>
        <end position="139"/>
    </location>
</feature>
<accession>A0A9X9LFE8</accession>
<dbReference type="PROSITE" id="PS50030">
    <property type="entry name" value="UBA"/>
    <property type="match status" value="1"/>
</dbReference>
<evidence type="ECO:0000259" key="2">
    <source>
        <dbReference type="PROSITE" id="PS50030"/>
    </source>
</evidence>
<feature type="region of interest" description="Disordered" evidence="1">
    <location>
        <begin position="23"/>
        <end position="49"/>
    </location>
</feature>
<comment type="caution">
    <text evidence="3">The sequence shown here is derived from an EMBL/GenBank/DDBJ whole genome shotgun (WGS) entry which is preliminary data.</text>
</comment>
<protein>
    <recommendedName>
        <fullName evidence="2">UBA domain-containing protein</fullName>
    </recommendedName>
</protein>
<feature type="non-terminal residue" evidence="3">
    <location>
        <position position="378"/>
    </location>
</feature>
<evidence type="ECO:0000313" key="3">
    <source>
        <dbReference type="EMBL" id="VCW66874.1"/>
    </source>
</evidence>
<reference evidence="3 4" key="1">
    <citation type="submission" date="2018-10" db="EMBL/GenBank/DDBJ databases">
        <authorList>
            <person name="Ekblom R."/>
            <person name="Jareborg N."/>
        </authorList>
    </citation>
    <scope>NUCLEOTIDE SEQUENCE [LARGE SCALE GENOMIC DNA]</scope>
    <source>
        <tissue evidence="3">Muscle</tissue>
    </source>
</reference>
<sequence length="378" mass="40772">MRPKTFPATTYSGNSRQRLQEIREGLKQPSKSSAQGLPVGPNSDASLASKVVGGKDAARQQQQMRATPKFGPYQKALREIRYSLLPFANESSTSAAAEVNRQMLQELVNAGCDQEMAGRALKQTGSRSIEAALEYISKMGYLDPRNEQIVRVIKQTSPGKGIAPAPVPRRPSFEGTGEPFPPYHQMSGAAYEGSSTLEEVPRQYMDFLFAGSTHSVPGGHQHQPKGYAANMEAAGMNFPVAGPGGQPLPLQGPHYRPHLLVPGEPLGYGIQRSPSFQNKEAGAYANLAAKGPAVQPGAGHVFPPTGAGTGLYMPHPHHKQAHQMHMMGSRGQVFTSDSPPQSLITPSRNSLNVDLYDLSSPPVQQWQSSTLSRRDSLQ</sequence>
<dbReference type="SUPFAM" id="SSF46934">
    <property type="entry name" value="UBA-like"/>
    <property type="match status" value="1"/>
</dbReference>
<gene>
    <name evidence="3" type="ORF">BN2614_LOCUS4</name>
</gene>
<organism evidence="3 4">
    <name type="scientific">Gulo gulo</name>
    <name type="common">Wolverine</name>
    <name type="synonym">Gluton</name>
    <dbReference type="NCBI Taxonomy" id="48420"/>
    <lineage>
        <taxon>Eukaryota</taxon>
        <taxon>Metazoa</taxon>
        <taxon>Chordata</taxon>
        <taxon>Craniata</taxon>
        <taxon>Vertebrata</taxon>
        <taxon>Euteleostomi</taxon>
        <taxon>Mammalia</taxon>
        <taxon>Eutheria</taxon>
        <taxon>Laurasiatheria</taxon>
        <taxon>Carnivora</taxon>
        <taxon>Caniformia</taxon>
        <taxon>Musteloidea</taxon>
        <taxon>Mustelidae</taxon>
        <taxon>Guloninae</taxon>
        <taxon>Gulo</taxon>
    </lineage>
</organism>
<feature type="compositionally biased region" description="Polar residues" evidence="1">
    <location>
        <begin position="361"/>
        <end position="371"/>
    </location>
</feature>
<dbReference type="FunFam" id="1.10.8.10:FF:000029">
    <property type="entry name" value="Serine/threonine-protein kinase LATS1 isoform 1"/>
    <property type="match status" value="1"/>
</dbReference>
<name>A0A9X9LFE8_GULGU</name>